<dbReference type="OrthoDB" id="9775804at2"/>
<feature type="domain" description="N-acetyltransferase" evidence="1">
    <location>
        <begin position="4"/>
        <end position="148"/>
    </location>
</feature>
<name>A0A429XTX0_9BACI</name>
<dbReference type="AlphaFoldDB" id="A0A429XTX0"/>
<accession>A0A429XTX0</accession>
<evidence type="ECO:0000313" key="2">
    <source>
        <dbReference type="EMBL" id="RST71295.1"/>
    </source>
</evidence>
<gene>
    <name evidence="2" type="ORF">D4T97_018945</name>
</gene>
<protein>
    <submittedName>
        <fullName evidence="2">N-acetyltransferase</fullName>
    </submittedName>
</protein>
<dbReference type="Pfam" id="PF00583">
    <property type="entry name" value="Acetyltransf_1"/>
    <property type="match status" value="1"/>
</dbReference>
<dbReference type="CDD" id="cd04301">
    <property type="entry name" value="NAT_SF"/>
    <property type="match status" value="1"/>
</dbReference>
<comment type="caution">
    <text evidence="2">The sequence shown here is derived from an EMBL/GenBank/DDBJ whole genome shotgun (WGS) entry which is preliminary data.</text>
</comment>
<sequence length="148" mass="17002">MLANSIKPFTFDSIEECIDLYIKVFNSAPWKENWSYEVAKERLDDLYHTPKFVGYTLCNYDKLVGFIAGNKKRTPKGIVFYIAELCINSEEQGQGYGSLLLESLEKELINNDVTSIYLLTSKGGLAESFYLKKNYSVNRNRIVMKKSL</sequence>
<organism evidence="2 3">
    <name type="scientific">Siminovitchia acidinfaciens</name>
    <dbReference type="NCBI Taxonomy" id="2321395"/>
    <lineage>
        <taxon>Bacteria</taxon>
        <taxon>Bacillati</taxon>
        <taxon>Bacillota</taxon>
        <taxon>Bacilli</taxon>
        <taxon>Bacillales</taxon>
        <taxon>Bacillaceae</taxon>
        <taxon>Siminovitchia</taxon>
    </lineage>
</organism>
<keyword evidence="3" id="KW-1185">Reference proteome</keyword>
<dbReference type="PROSITE" id="PS51186">
    <property type="entry name" value="GNAT"/>
    <property type="match status" value="1"/>
</dbReference>
<dbReference type="InterPro" id="IPR000182">
    <property type="entry name" value="GNAT_dom"/>
</dbReference>
<dbReference type="SUPFAM" id="SSF55729">
    <property type="entry name" value="Acyl-CoA N-acyltransferases (Nat)"/>
    <property type="match status" value="1"/>
</dbReference>
<dbReference type="Proteomes" id="UP000287156">
    <property type="component" value="Unassembled WGS sequence"/>
</dbReference>
<dbReference type="Gene3D" id="3.40.630.30">
    <property type="match status" value="1"/>
</dbReference>
<evidence type="ECO:0000313" key="3">
    <source>
        <dbReference type="Proteomes" id="UP000287156"/>
    </source>
</evidence>
<evidence type="ECO:0000259" key="1">
    <source>
        <dbReference type="PROSITE" id="PS51186"/>
    </source>
</evidence>
<dbReference type="EMBL" id="QYTV02000013">
    <property type="protein sequence ID" value="RST71295.1"/>
    <property type="molecule type" value="Genomic_DNA"/>
</dbReference>
<proteinExistence type="predicted"/>
<dbReference type="InterPro" id="IPR016181">
    <property type="entry name" value="Acyl_CoA_acyltransferase"/>
</dbReference>
<dbReference type="GO" id="GO:0016747">
    <property type="term" value="F:acyltransferase activity, transferring groups other than amino-acyl groups"/>
    <property type="evidence" value="ECO:0007669"/>
    <property type="project" value="InterPro"/>
</dbReference>
<reference evidence="2" key="1">
    <citation type="submission" date="2018-12" db="EMBL/GenBank/DDBJ databases">
        <authorList>
            <person name="Sun L."/>
            <person name="Chen Z."/>
        </authorList>
    </citation>
    <scope>NUCLEOTIDE SEQUENCE [LARGE SCALE GENOMIC DNA]</scope>
    <source>
        <strain evidence="2">3-2-2</strain>
    </source>
</reference>